<reference evidence="3" key="1">
    <citation type="journal article" date="2014" name="Proc. Natl. Acad. Sci. U.S.A.">
        <title>Extensive sampling of basidiomycete genomes demonstrates inadequacy of the white-rot/brown-rot paradigm for wood decay fungi.</title>
        <authorList>
            <person name="Riley R."/>
            <person name="Salamov A.A."/>
            <person name="Brown D.W."/>
            <person name="Nagy L.G."/>
            <person name="Floudas D."/>
            <person name="Held B.W."/>
            <person name="Levasseur A."/>
            <person name="Lombard V."/>
            <person name="Morin E."/>
            <person name="Otillar R."/>
            <person name="Lindquist E.A."/>
            <person name="Sun H."/>
            <person name="LaButti K.M."/>
            <person name="Schmutz J."/>
            <person name="Jabbour D."/>
            <person name="Luo H."/>
            <person name="Baker S.E."/>
            <person name="Pisabarro A.G."/>
            <person name="Walton J.D."/>
            <person name="Blanchette R.A."/>
            <person name="Henrissat B."/>
            <person name="Martin F."/>
            <person name="Cullen D."/>
            <person name="Hibbett D.S."/>
            <person name="Grigoriev I.V."/>
        </authorList>
    </citation>
    <scope>NUCLEOTIDE SEQUENCE [LARGE SCALE GENOMIC DNA]</scope>
    <source>
        <strain evidence="3">CBS 339.88</strain>
    </source>
</reference>
<keyword evidence="1" id="KW-0472">Membrane</keyword>
<keyword evidence="1" id="KW-0812">Transmembrane</keyword>
<sequence length="84" mass="10262">MQRGKKCRNAEVQIQMELELQVILDRLLQPANCVRPCKANRSEQKRKSEKLWWRLRILPLLLLSLAFPQFQWPWQWQISDFRTQ</sequence>
<name>A0A067TA25_GALM3</name>
<organism evidence="2 3">
    <name type="scientific">Galerina marginata (strain CBS 339.88)</name>
    <dbReference type="NCBI Taxonomy" id="685588"/>
    <lineage>
        <taxon>Eukaryota</taxon>
        <taxon>Fungi</taxon>
        <taxon>Dikarya</taxon>
        <taxon>Basidiomycota</taxon>
        <taxon>Agaricomycotina</taxon>
        <taxon>Agaricomycetes</taxon>
        <taxon>Agaricomycetidae</taxon>
        <taxon>Agaricales</taxon>
        <taxon>Agaricineae</taxon>
        <taxon>Strophariaceae</taxon>
        <taxon>Galerina</taxon>
    </lineage>
</organism>
<keyword evidence="1" id="KW-1133">Transmembrane helix</keyword>
<dbReference type="EMBL" id="KL142372">
    <property type="protein sequence ID" value="KDR79951.1"/>
    <property type="molecule type" value="Genomic_DNA"/>
</dbReference>
<accession>A0A067TA25</accession>
<evidence type="ECO:0000313" key="2">
    <source>
        <dbReference type="EMBL" id="KDR79951.1"/>
    </source>
</evidence>
<gene>
    <name evidence="2" type="ORF">GALMADRAFT_242111</name>
</gene>
<feature type="transmembrane region" description="Helical" evidence="1">
    <location>
        <begin position="51"/>
        <end position="70"/>
    </location>
</feature>
<dbReference type="AlphaFoldDB" id="A0A067TA25"/>
<proteinExistence type="predicted"/>
<dbReference type="Proteomes" id="UP000027222">
    <property type="component" value="Unassembled WGS sequence"/>
</dbReference>
<protein>
    <submittedName>
        <fullName evidence="2">Uncharacterized protein</fullName>
    </submittedName>
</protein>
<dbReference type="HOGENOM" id="CLU_2527629_0_0_1"/>
<evidence type="ECO:0000313" key="3">
    <source>
        <dbReference type="Proteomes" id="UP000027222"/>
    </source>
</evidence>
<evidence type="ECO:0000256" key="1">
    <source>
        <dbReference type="SAM" id="Phobius"/>
    </source>
</evidence>
<keyword evidence="3" id="KW-1185">Reference proteome</keyword>